<dbReference type="InterPro" id="IPR032092">
    <property type="entry name" value="PilW"/>
</dbReference>
<dbReference type="GO" id="GO:0043683">
    <property type="term" value="P:type IV pilus assembly"/>
    <property type="evidence" value="ECO:0007669"/>
    <property type="project" value="InterPro"/>
</dbReference>
<dbReference type="Pfam" id="PF16074">
    <property type="entry name" value="PilW"/>
    <property type="match status" value="1"/>
</dbReference>
<dbReference type="NCBIfam" id="TIGR02532">
    <property type="entry name" value="IV_pilin_GFxxxE"/>
    <property type="match status" value="1"/>
</dbReference>
<dbReference type="InterPro" id="IPR012902">
    <property type="entry name" value="N_methyl_site"/>
</dbReference>
<keyword evidence="3" id="KW-1185">Reference proteome</keyword>
<evidence type="ECO:0000256" key="1">
    <source>
        <dbReference type="SAM" id="Phobius"/>
    </source>
</evidence>
<proteinExistence type="predicted"/>
<keyword evidence="1" id="KW-1133">Transmembrane helix</keyword>
<dbReference type="SUPFAM" id="SSF54523">
    <property type="entry name" value="Pili subunits"/>
    <property type="match status" value="1"/>
</dbReference>
<keyword evidence="1" id="KW-0812">Transmembrane</keyword>
<feature type="transmembrane region" description="Helical" evidence="1">
    <location>
        <begin position="12"/>
        <end position="32"/>
    </location>
</feature>
<dbReference type="KEGG" id="osg:BST96_01205"/>
<accession>A0A1X9N6G2</accession>
<keyword evidence="1" id="KW-0472">Membrane</keyword>
<organism evidence="2 3">
    <name type="scientific">Oceanicoccus sagamiensis</name>
    <dbReference type="NCBI Taxonomy" id="716816"/>
    <lineage>
        <taxon>Bacteria</taxon>
        <taxon>Pseudomonadati</taxon>
        <taxon>Pseudomonadota</taxon>
        <taxon>Gammaproteobacteria</taxon>
        <taxon>Cellvibrionales</taxon>
        <taxon>Spongiibacteraceae</taxon>
        <taxon>Oceanicoccus</taxon>
    </lineage>
</organism>
<dbReference type="AlphaFoldDB" id="A0A1X9N6G2"/>
<protein>
    <recommendedName>
        <fullName evidence="4">Pilus assembly protein PilW</fullName>
    </recommendedName>
</protein>
<dbReference type="RefSeq" id="WP_085760448.1">
    <property type="nucleotide sequence ID" value="NZ_CP019343.1"/>
</dbReference>
<dbReference type="OrthoDB" id="5296662at2"/>
<reference evidence="2 3" key="1">
    <citation type="submission" date="2016-11" db="EMBL/GenBank/DDBJ databases">
        <title>Trade-off between light-utilization and light-protection in marine flavobacteria.</title>
        <authorList>
            <person name="Kumagai Y."/>
        </authorList>
    </citation>
    <scope>NUCLEOTIDE SEQUENCE [LARGE SCALE GENOMIC DNA]</scope>
    <source>
        <strain evidence="2 3">NBRC 107125</strain>
    </source>
</reference>
<dbReference type="STRING" id="716816.BST96_01205"/>
<dbReference type="PROSITE" id="PS00409">
    <property type="entry name" value="PROKAR_NTER_METHYL"/>
    <property type="match status" value="1"/>
</dbReference>
<dbReference type="InterPro" id="IPR045584">
    <property type="entry name" value="Pilin-like"/>
</dbReference>
<name>A0A1X9N6G2_9GAMM</name>
<sequence>MLSINQQGISLIELMIAITLALILMAAAMQVLTSSRQTYELNSDIARIQENGRIAMEILVNNIRMAGYRNPVNGIAPDYFDFQTHCKRSHHTCTLDHFIDKPGSINHGSDRLSIVYDHPADDYGGRARDCLSTELTSSERTSLLINIYSIKTVKGISSLYCRGYNKSKGQWLETGAQPLIDGIDNMQVLYGIASDTSGSVRRYVSQDQLSEQDWALIKTVKIALLVSNGLTEGFADAKSRKYRLLDNSELITAATDKQARRIYSTTVQIKNNR</sequence>
<dbReference type="Proteomes" id="UP000193450">
    <property type="component" value="Chromosome"/>
</dbReference>
<dbReference type="Pfam" id="PF07963">
    <property type="entry name" value="N_methyl"/>
    <property type="match status" value="1"/>
</dbReference>
<dbReference type="EMBL" id="CP019343">
    <property type="protein sequence ID" value="ARN72841.1"/>
    <property type="molecule type" value="Genomic_DNA"/>
</dbReference>
<evidence type="ECO:0000313" key="3">
    <source>
        <dbReference type="Proteomes" id="UP000193450"/>
    </source>
</evidence>
<evidence type="ECO:0008006" key="4">
    <source>
        <dbReference type="Google" id="ProtNLM"/>
    </source>
</evidence>
<evidence type="ECO:0000313" key="2">
    <source>
        <dbReference type="EMBL" id="ARN72841.1"/>
    </source>
</evidence>
<gene>
    <name evidence="2" type="ORF">BST96_01205</name>
</gene>